<feature type="transmembrane region" description="Helical" evidence="21">
    <location>
        <begin position="107"/>
        <end position="127"/>
    </location>
</feature>
<evidence type="ECO:0000256" key="8">
    <source>
        <dbReference type="ARBA" id="ARBA00022519"/>
    </source>
</evidence>
<keyword evidence="17 21" id="KW-0443">Lipid metabolism</keyword>
<comment type="catalytic activity">
    <reaction evidence="21">
        <text>a 1,2-diacyl-sn-glycerol + ATP = a 1,2-diacyl-sn-glycero-3-phosphate + ADP + H(+)</text>
        <dbReference type="Rhea" id="RHEA:10272"/>
        <dbReference type="ChEBI" id="CHEBI:15378"/>
        <dbReference type="ChEBI" id="CHEBI:17815"/>
        <dbReference type="ChEBI" id="CHEBI:30616"/>
        <dbReference type="ChEBI" id="CHEBI:58608"/>
        <dbReference type="ChEBI" id="CHEBI:456216"/>
        <dbReference type="EC" id="2.7.1.107"/>
    </reaction>
</comment>
<keyword evidence="23" id="KW-1185">Reference proteome</keyword>
<dbReference type="PANTHER" id="PTHR34299">
    <property type="entry name" value="DIACYLGLYCEROL KINASE"/>
    <property type="match status" value="1"/>
</dbReference>
<comment type="similarity">
    <text evidence="3 21">Belongs to the bacterial diacylglycerol kinase family.</text>
</comment>
<gene>
    <name evidence="22" type="ORF">ACFP85_14725</name>
</gene>
<evidence type="ECO:0000256" key="12">
    <source>
        <dbReference type="ARBA" id="ARBA00022741"/>
    </source>
</evidence>
<keyword evidence="19" id="KW-0594">Phospholipid biosynthesis</keyword>
<evidence type="ECO:0000256" key="7">
    <source>
        <dbReference type="ARBA" id="ARBA00022516"/>
    </source>
</evidence>
<dbReference type="EMBL" id="JBHSUS010000001">
    <property type="protein sequence ID" value="MFC6441405.1"/>
    <property type="molecule type" value="Genomic_DNA"/>
</dbReference>
<evidence type="ECO:0000256" key="10">
    <source>
        <dbReference type="ARBA" id="ARBA00022692"/>
    </source>
</evidence>
<keyword evidence="13 21" id="KW-0418">Kinase</keyword>
<keyword evidence="7" id="KW-0444">Lipid biosynthesis</keyword>
<evidence type="ECO:0000313" key="22">
    <source>
        <dbReference type="EMBL" id="MFC6441405.1"/>
    </source>
</evidence>
<dbReference type="EC" id="2.7.1.107" evidence="4 21"/>
<dbReference type="CDD" id="cd14264">
    <property type="entry name" value="DAGK_IM"/>
    <property type="match status" value="1"/>
</dbReference>
<keyword evidence="16 21" id="KW-1133">Transmembrane helix</keyword>
<keyword evidence="10 21" id="KW-0812">Transmembrane</keyword>
<keyword evidence="18 21" id="KW-0472">Membrane</keyword>
<protein>
    <recommendedName>
        <fullName evidence="5 21">Diacylglycerol kinase</fullName>
        <ecNumber evidence="4 21">2.7.1.107</ecNumber>
    </recommendedName>
</protein>
<dbReference type="Proteomes" id="UP001596364">
    <property type="component" value="Unassembled WGS sequence"/>
</dbReference>
<dbReference type="InterPro" id="IPR000829">
    <property type="entry name" value="DAGK"/>
</dbReference>
<keyword evidence="8 21" id="KW-0997">Cell inner membrane</keyword>
<evidence type="ECO:0000256" key="11">
    <source>
        <dbReference type="ARBA" id="ARBA00022723"/>
    </source>
</evidence>
<name>A0ABW1XN92_9ALTE</name>
<dbReference type="Gene3D" id="1.10.287.3610">
    <property type="match status" value="1"/>
</dbReference>
<comment type="function">
    <text evidence="21">Catalyzes the ATP-dependent phosphorylation of sn-l,2-diacylglycerol (DAG) to phosphatidic acid. Involved in the recycling of diacylglycerol produced as a by-product during membrane-derived oligosaccharide (MDO) biosynthesis.</text>
</comment>
<evidence type="ECO:0000256" key="20">
    <source>
        <dbReference type="ARBA" id="ARBA00023264"/>
    </source>
</evidence>
<evidence type="ECO:0000256" key="18">
    <source>
        <dbReference type="ARBA" id="ARBA00023136"/>
    </source>
</evidence>
<evidence type="ECO:0000256" key="9">
    <source>
        <dbReference type="ARBA" id="ARBA00022679"/>
    </source>
</evidence>
<evidence type="ECO:0000256" key="2">
    <source>
        <dbReference type="ARBA" id="ARBA00004429"/>
    </source>
</evidence>
<feature type="transmembrane region" description="Helical" evidence="21">
    <location>
        <begin position="42"/>
        <end position="59"/>
    </location>
</feature>
<keyword evidence="11" id="KW-0479">Metal-binding</keyword>
<sequence length="130" mass="14094">MSHGQHVKPNGSGIGRIIKATKCSFDGLVSAWRDEAAFRQEMLMAVIGTALACWLAQSINQWLLLVIPLMALLVVEIFNSAIEAAIDRIGAEIHPLSKKAKDLGSSAVFITLLIIALCWGSVLYQNYLVG</sequence>
<keyword evidence="20 21" id="KW-1208">Phospholipid metabolism</keyword>
<dbReference type="PANTHER" id="PTHR34299:SF1">
    <property type="entry name" value="DIACYLGLYCEROL KINASE"/>
    <property type="match status" value="1"/>
</dbReference>
<keyword evidence="12 21" id="KW-0547">Nucleotide-binding</keyword>
<evidence type="ECO:0000256" key="3">
    <source>
        <dbReference type="ARBA" id="ARBA00005967"/>
    </source>
</evidence>
<dbReference type="InterPro" id="IPR036945">
    <property type="entry name" value="DAGK_sf"/>
</dbReference>
<keyword evidence="14 21" id="KW-0067">ATP-binding</keyword>
<evidence type="ECO:0000256" key="5">
    <source>
        <dbReference type="ARBA" id="ARBA00017575"/>
    </source>
</evidence>
<comment type="subcellular location">
    <subcellularLocation>
        <location evidence="2 21">Cell inner membrane</location>
        <topology evidence="2 21">Multi-pass membrane protein</topology>
    </subcellularLocation>
</comment>
<evidence type="ECO:0000256" key="4">
    <source>
        <dbReference type="ARBA" id="ARBA00012133"/>
    </source>
</evidence>
<proteinExistence type="inferred from homology"/>
<evidence type="ECO:0000256" key="14">
    <source>
        <dbReference type="ARBA" id="ARBA00022840"/>
    </source>
</evidence>
<evidence type="ECO:0000256" key="16">
    <source>
        <dbReference type="ARBA" id="ARBA00022989"/>
    </source>
</evidence>
<dbReference type="Pfam" id="PF01219">
    <property type="entry name" value="DAGK_prokar"/>
    <property type="match status" value="1"/>
</dbReference>
<evidence type="ECO:0000256" key="15">
    <source>
        <dbReference type="ARBA" id="ARBA00022842"/>
    </source>
</evidence>
<feature type="transmembrane region" description="Helical" evidence="21">
    <location>
        <begin position="65"/>
        <end position="86"/>
    </location>
</feature>
<comment type="caution">
    <text evidence="22">The sequence shown here is derived from an EMBL/GenBank/DDBJ whole genome shotgun (WGS) entry which is preliminary data.</text>
</comment>
<dbReference type="InterPro" id="IPR033718">
    <property type="entry name" value="DAGK_prok"/>
</dbReference>
<comment type="cofactor">
    <cofactor evidence="1">
        <name>Mg(2+)</name>
        <dbReference type="ChEBI" id="CHEBI:18420"/>
    </cofactor>
</comment>
<evidence type="ECO:0000313" key="23">
    <source>
        <dbReference type="Proteomes" id="UP001596364"/>
    </source>
</evidence>
<dbReference type="RefSeq" id="WP_131257832.1">
    <property type="nucleotide sequence ID" value="NZ_JBHSUS010000001.1"/>
</dbReference>
<evidence type="ECO:0000256" key="21">
    <source>
        <dbReference type="RuleBase" id="RU363065"/>
    </source>
</evidence>
<accession>A0ABW1XN92</accession>
<reference evidence="23" key="1">
    <citation type="journal article" date="2019" name="Int. J. Syst. Evol. Microbiol.">
        <title>The Global Catalogue of Microorganisms (GCM) 10K type strain sequencing project: providing services to taxonomists for standard genome sequencing and annotation.</title>
        <authorList>
            <consortium name="The Broad Institute Genomics Platform"/>
            <consortium name="The Broad Institute Genome Sequencing Center for Infectious Disease"/>
            <person name="Wu L."/>
            <person name="Ma J."/>
        </authorList>
    </citation>
    <scope>NUCLEOTIDE SEQUENCE [LARGE SCALE GENOMIC DNA]</scope>
    <source>
        <strain evidence="23">CGMCC 1.16031</strain>
    </source>
</reference>
<keyword evidence="6" id="KW-1003">Cell membrane</keyword>
<evidence type="ECO:0000256" key="13">
    <source>
        <dbReference type="ARBA" id="ARBA00022777"/>
    </source>
</evidence>
<evidence type="ECO:0000256" key="1">
    <source>
        <dbReference type="ARBA" id="ARBA00001946"/>
    </source>
</evidence>
<organism evidence="22 23">
    <name type="scientific">Pseudobowmanella zhangzhouensis</name>
    <dbReference type="NCBI Taxonomy" id="1537679"/>
    <lineage>
        <taxon>Bacteria</taxon>
        <taxon>Pseudomonadati</taxon>
        <taxon>Pseudomonadota</taxon>
        <taxon>Gammaproteobacteria</taxon>
        <taxon>Alteromonadales</taxon>
        <taxon>Alteromonadaceae</taxon>
    </lineage>
</organism>
<evidence type="ECO:0000256" key="6">
    <source>
        <dbReference type="ARBA" id="ARBA00022475"/>
    </source>
</evidence>
<keyword evidence="9 21" id="KW-0808">Transferase</keyword>
<dbReference type="GO" id="GO:0004143">
    <property type="term" value="F:ATP-dependent diacylglycerol kinase activity"/>
    <property type="evidence" value="ECO:0007669"/>
    <property type="project" value="UniProtKB-EC"/>
</dbReference>
<evidence type="ECO:0000256" key="17">
    <source>
        <dbReference type="ARBA" id="ARBA00023098"/>
    </source>
</evidence>
<keyword evidence="15" id="KW-0460">Magnesium</keyword>
<evidence type="ECO:0000256" key="19">
    <source>
        <dbReference type="ARBA" id="ARBA00023209"/>
    </source>
</evidence>